<proteinExistence type="predicted"/>
<dbReference type="PANTHER" id="PTHR10887:SF530">
    <property type="entry name" value="SUPERFAMILY I DNA HELICASES"/>
    <property type="match status" value="1"/>
</dbReference>
<feature type="domain" description="DNA2/NAM7 helicase-like C-terminal" evidence="4">
    <location>
        <begin position="1393"/>
        <end position="1580"/>
    </location>
</feature>
<keyword evidence="7" id="KW-1185">Reference proteome</keyword>
<reference evidence="6 7" key="1">
    <citation type="submission" date="2022-02" db="EMBL/GenBank/DDBJ databases">
        <title>Paenibacillus sp. MBLB1776 Whole Genome Shotgun Sequencing.</title>
        <authorList>
            <person name="Hwang C.Y."/>
            <person name="Cho E.-S."/>
            <person name="Seo M.-J."/>
        </authorList>
    </citation>
    <scope>NUCLEOTIDE SEQUENCE [LARGE SCALE GENOMIC DNA]</scope>
    <source>
        <strain evidence="6 7">MBLB1776</strain>
    </source>
</reference>
<dbReference type="RefSeq" id="WP_315604761.1">
    <property type="nucleotide sequence ID" value="NZ_CP130318.1"/>
</dbReference>
<feature type="region of interest" description="Disordered" evidence="1">
    <location>
        <begin position="1754"/>
        <end position="1776"/>
    </location>
</feature>
<dbReference type="InterPro" id="IPR047187">
    <property type="entry name" value="SF1_C_Upf1"/>
</dbReference>
<dbReference type="FunFam" id="3.40.50.300:FF:002063">
    <property type="entry name" value="DNA helicase related protein"/>
    <property type="match status" value="1"/>
</dbReference>
<evidence type="ECO:0000259" key="2">
    <source>
        <dbReference type="Pfam" id="PF11784"/>
    </source>
</evidence>
<dbReference type="Pfam" id="PF13195">
    <property type="entry name" value="DUF4011"/>
    <property type="match status" value="1"/>
</dbReference>
<organism evidence="6 7">
    <name type="scientific">Paenibacillus aurantius</name>
    <dbReference type="NCBI Taxonomy" id="2918900"/>
    <lineage>
        <taxon>Bacteria</taxon>
        <taxon>Bacillati</taxon>
        <taxon>Bacillota</taxon>
        <taxon>Bacilli</taxon>
        <taxon>Bacillales</taxon>
        <taxon>Paenibacillaceae</taxon>
        <taxon>Paenibacillus</taxon>
    </lineage>
</organism>
<dbReference type="SUPFAM" id="SSF52980">
    <property type="entry name" value="Restriction endonuclease-like"/>
    <property type="match status" value="1"/>
</dbReference>
<feature type="domain" description="Restriction endonuclease type II-like" evidence="5">
    <location>
        <begin position="1630"/>
        <end position="1725"/>
    </location>
</feature>
<evidence type="ECO:0000259" key="4">
    <source>
        <dbReference type="Pfam" id="PF13087"/>
    </source>
</evidence>
<feature type="domain" description="DUF3320" evidence="2">
    <location>
        <begin position="1794"/>
        <end position="1841"/>
    </location>
</feature>
<dbReference type="Pfam" id="PF13087">
    <property type="entry name" value="AAA_12"/>
    <property type="match status" value="1"/>
</dbReference>
<dbReference type="InterPro" id="IPR041677">
    <property type="entry name" value="DNA2/NAM7_AAA_11"/>
</dbReference>
<name>A0AA96LF68_9BACL</name>
<dbReference type="SUPFAM" id="SSF52540">
    <property type="entry name" value="P-loop containing nucleoside triphosphate hydrolases"/>
    <property type="match status" value="1"/>
</dbReference>
<evidence type="ECO:0000313" key="6">
    <source>
        <dbReference type="EMBL" id="WNQ10985.1"/>
    </source>
</evidence>
<sequence length="1962" mass="217838">MESVVGRSLLCEWLRYDVVNYAMQQNYVPVVRKIALTNDSAADLHQVQVKIKSEPEFAADWTKIIEVIPAGQTVDLGPVSINVSGAYLAGLTERLAGSLTLEVINEGALIYRETSPMAVLAYDQWAGLAVMPEMIAAFILPNHPAVAGILKEASSFLEKWTGSPSFDAYQSRNPNRVRHQAAAIYSAIQSRQPTYCVAPASFEEIGQRVRLPDAILSKGMGNCLDLTLLYASCLEAAGLHPLVIFTKGHAFPGVWLMEETFSECVQDDVSLLTKRLAAGVHEVSLVEATLMNAGSQSPYGEAEAAALLHLAEPDEFFGFVDVRRARFSAIRPLPIRIPTPDGWEIVSENKEIAAAAEAPKEMVIQNRPEEVRSIAVTKQKQWERKLLDLTLRNTLLNFRMTKAALPLLNTRLGELEDALAEGQEFQLLAKPSDWDQTIRSADLFPSATPNHPLTLLIHQEFLHKRLRANANERELADKCIHLYRSARLSLEENGANTLYLALGVLKWYESAASVMPRYAPIVLVPVELVRKSSSAGFVLRARDEEAQINITLLEMLRQDFGSHLDGLDPLPRDEKGIDLSGIFTTVRHVVMNLPRWDVQESAILGLFSFSRFVMWNDIRSRADELAKNKVVASLMTGRLEWEPGETFPEAGELDERFPPDQLLLPISADSSQITAVSAAGKEKSFVLHGPPGTGKSQTITNMIASSLASGKTVLFVAEKMAALSVVQKRLEQIGLGSFCLELHSNKSTKKAVLEQLRRTLESGHRASPEEWRRQADRLAASRSELNGYITSLHKKQGFGASLYEAMARYGAVKQAPEVVSLEPAVVGAKSIEDYTVWSDLVRELRVAGEAAGHPFKHVWSDAALETYTPSLKGQVEEALAGYLDSLTECQEAYEAAGPLLAYSTDEPTAEKLAGMEAVLKLLHELPPVLPVGLLRAADMDSARAQLMRAMGHGHAREEARARLTAHFREEILAYDAGLALTEWKKADLQWFLPKVLKQGRIYKTIKGMALPGSVPQKSETAHTLSLILQYQTESAALLEAEGELAPLLGQAWNRGDTDWAAVEASRKWADELSGKLLQLFREPPAAAKARGQAADRLASGKEAFEAAYGSVLERFLTAWSTFQDLEERLARLLQLDFAALDERRGGGSWFAYRTGQARLWKENIDSLREWCSWRQVRGRAADAGLDSVLSAYEGGRLQHAEVTAAFERGWWKAAIQYGLEADPQLASFSGRLFEEKIKAFQETVDTFEQLTRQEISARLAANLPPLHSQAAASSEAGILLRAIRSGGRGLSLRKLFEQIPNLLSRLCPCVLMSPMSVAQYLDPKHPSFDLVLFDEASQLPTSEAVGAMARGRNVIVVGDPKQLPPTSFFAHSGAEEADEAVVPEDLESILDDCLALGMPEEHLLWHYRSRHESLIAFSNRHFYENKLLTFPSPLERKSNVRWHPVDGFYDRGKTKQNRAEAEQVIQEIISRLKDPQLRRRSIGVVTFNSIQQTLIEDLLDEAFRQDPELEQLASRLHEPLFIKNLENVQGDERDVILFSIGYGPDASGKVVLNFGPLNRDGGWRRLNVAVSRARYEMHVFSTLRAEHLDVSRTRAEGVSALRAFLEYAEKGRTALGLDAGQAEIRAGGIEEQIAAALKKEGYQADLHVGSSGYRMDLAIVNPGNPDAYLLGILCDGEGYKTGQTARDREVLREQVLRQLGWSLHRVWSMDWLDNPGKEIQRIMEAVKTAEEAEPLQSLADLKGTETGSGIIMDSQSVSVPQPDNEPEQGNPAPPSWRSVYKAASLEAVPLSSEEFYLSKNEGLLKNQLLQVIREEGPVSRSLLSRRVWQAWGMTRSGARIERHLAALLADLPVKKTVWEEIDYYWPDTEQPEKYSLYRVGENDQDRRSAEEWPPEEIANAVKEVLFIQGSLPLEDLTKETVKLLGYARAGAALDKAVRNGLQEALRRGDAELDKGRVTYKAR</sequence>
<evidence type="ECO:0000259" key="3">
    <source>
        <dbReference type="Pfam" id="PF13086"/>
    </source>
</evidence>
<dbReference type="EMBL" id="CP130318">
    <property type="protein sequence ID" value="WNQ10985.1"/>
    <property type="molecule type" value="Genomic_DNA"/>
</dbReference>
<accession>A0AA96LF68</accession>
<feature type="domain" description="DNA2/NAM7 helicase helicase" evidence="3">
    <location>
        <begin position="669"/>
        <end position="740"/>
    </location>
</feature>
<dbReference type="InterPro" id="IPR027417">
    <property type="entry name" value="P-loop_NTPase"/>
</dbReference>
<evidence type="ECO:0000259" key="5">
    <source>
        <dbReference type="Pfam" id="PF18741"/>
    </source>
</evidence>
<dbReference type="InterPro" id="IPR011335">
    <property type="entry name" value="Restrct_endonuc-II-like"/>
</dbReference>
<dbReference type="PANTHER" id="PTHR10887">
    <property type="entry name" value="DNA2/NAM7 HELICASE FAMILY"/>
    <property type="match status" value="1"/>
</dbReference>
<dbReference type="Proteomes" id="UP001305702">
    <property type="component" value="Chromosome"/>
</dbReference>
<dbReference type="Gene3D" id="3.40.960.10">
    <property type="entry name" value="VSR Endonuclease"/>
    <property type="match status" value="1"/>
</dbReference>
<dbReference type="CDD" id="cd18808">
    <property type="entry name" value="SF1_C_Upf1"/>
    <property type="match status" value="1"/>
</dbReference>
<dbReference type="KEGG" id="paun:MJA45_25770"/>
<dbReference type="FunFam" id="3.40.960.10:FF:000002">
    <property type="entry name" value="DNA helicase related protein"/>
    <property type="match status" value="1"/>
</dbReference>
<dbReference type="Gene3D" id="3.40.50.300">
    <property type="entry name" value="P-loop containing nucleotide triphosphate hydrolases"/>
    <property type="match status" value="3"/>
</dbReference>
<dbReference type="InterPro" id="IPR045055">
    <property type="entry name" value="DNA2/NAM7-like"/>
</dbReference>
<dbReference type="InterPro" id="IPR049468">
    <property type="entry name" value="Restrct_endonuc-II-like_dom"/>
</dbReference>
<evidence type="ECO:0000256" key="1">
    <source>
        <dbReference type="SAM" id="MobiDB-lite"/>
    </source>
</evidence>
<protein>
    <submittedName>
        <fullName evidence="6">DUF3320 domain-containing protein</fullName>
    </submittedName>
</protein>
<dbReference type="Pfam" id="PF13086">
    <property type="entry name" value="AAA_11"/>
    <property type="match status" value="2"/>
</dbReference>
<dbReference type="InterPro" id="IPR025103">
    <property type="entry name" value="DUF4011"/>
</dbReference>
<dbReference type="InterPro" id="IPR041679">
    <property type="entry name" value="DNA2/NAM7-like_C"/>
</dbReference>
<gene>
    <name evidence="6" type="ORF">MJA45_25770</name>
</gene>
<dbReference type="GO" id="GO:0004386">
    <property type="term" value="F:helicase activity"/>
    <property type="evidence" value="ECO:0007669"/>
    <property type="project" value="InterPro"/>
</dbReference>
<feature type="domain" description="DNA2/NAM7 helicase helicase" evidence="3">
    <location>
        <begin position="1327"/>
        <end position="1367"/>
    </location>
</feature>
<dbReference type="InterPro" id="IPR021754">
    <property type="entry name" value="DUF3320"/>
</dbReference>
<dbReference type="Pfam" id="PF11784">
    <property type="entry name" value="DUF3320"/>
    <property type="match status" value="1"/>
</dbReference>
<evidence type="ECO:0000313" key="7">
    <source>
        <dbReference type="Proteomes" id="UP001305702"/>
    </source>
</evidence>
<dbReference type="Pfam" id="PF18741">
    <property type="entry name" value="MTES_1575"/>
    <property type="match status" value="1"/>
</dbReference>